<dbReference type="PROSITE" id="PS51659">
    <property type="entry name" value="GT23"/>
    <property type="match status" value="1"/>
</dbReference>
<dbReference type="SUPFAM" id="SSF50044">
    <property type="entry name" value="SH3-domain"/>
    <property type="match status" value="1"/>
</dbReference>
<keyword evidence="2 5" id="KW-0328">Glycosyltransferase</keyword>
<dbReference type="Pfam" id="PF19745">
    <property type="entry name" value="FUT8_N_cat"/>
    <property type="match status" value="1"/>
</dbReference>
<comment type="caution">
    <text evidence="6">The sequence shown here is derived from an EMBL/GenBank/DDBJ whole genome shotgun (WGS) entry which is preliminary data.</text>
</comment>
<evidence type="ECO:0000313" key="7">
    <source>
        <dbReference type="Proteomes" id="UP001152795"/>
    </source>
</evidence>
<dbReference type="GO" id="GO:0046921">
    <property type="term" value="F:alpha-(1-&gt;6)-fucosyltransferase activity"/>
    <property type="evidence" value="ECO:0007669"/>
    <property type="project" value="TreeGrafter"/>
</dbReference>
<dbReference type="AlphaFoldDB" id="A0A7D9H7L5"/>
<dbReference type="InterPro" id="IPR035653">
    <property type="entry name" value="Fut8_SH3"/>
</dbReference>
<proteinExistence type="inferred from homology"/>
<dbReference type="PANTHER" id="PTHR13132">
    <property type="entry name" value="ALPHA- 1,6 -FUCOSYLTRANSFERASE"/>
    <property type="match status" value="1"/>
</dbReference>
<dbReference type="Gene3D" id="2.30.30.40">
    <property type="entry name" value="SH3 Domains"/>
    <property type="match status" value="1"/>
</dbReference>
<dbReference type="PROSITE" id="PS50002">
    <property type="entry name" value="SH3"/>
    <property type="match status" value="1"/>
</dbReference>
<dbReference type="FunFam" id="3.40.50.11350:FF:000001">
    <property type="entry name" value="Alpha-(1,6)-fucosyltransferase"/>
    <property type="match status" value="1"/>
</dbReference>
<dbReference type="InterPro" id="IPR027350">
    <property type="entry name" value="GT23_dom"/>
</dbReference>
<dbReference type="CDD" id="cd11300">
    <property type="entry name" value="Fut8_like"/>
    <property type="match status" value="1"/>
</dbReference>
<protein>
    <submittedName>
        <fullName evidence="6">Alpha-(1,6)-fucosyltransferase-like isoform X1</fullName>
    </submittedName>
</protein>
<dbReference type="SMART" id="SM00326">
    <property type="entry name" value="SH3"/>
    <property type="match status" value="1"/>
</dbReference>
<dbReference type="GO" id="GO:0006487">
    <property type="term" value="P:protein N-linked glycosylation"/>
    <property type="evidence" value="ECO:0007669"/>
    <property type="project" value="TreeGrafter"/>
</dbReference>
<evidence type="ECO:0000256" key="3">
    <source>
        <dbReference type="ARBA" id="ARBA00022679"/>
    </source>
</evidence>
<keyword evidence="7" id="KW-1185">Reference proteome</keyword>
<reference evidence="6" key="1">
    <citation type="submission" date="2020-04" db="EMBL/GenBank/DDBJ databases">
        <authorList>
            <person name="Alioto T."/>
            <person name="Alioto T."/>
            <person name="Gomez Garrido J."/>
        </authorList>
    </citation>
    <scope>NUCLEOTIDE SEQUENCE</scope>
    <source>
        <strain evidence="6">A484AB</strain>
    </source>
</reference>
<dbReference type="Gene3D" id="1.10.287.1060">
    <property type="entry name" value="ESAT-6-like"/>
    <property type="match status" value="1"/>
</dbReference>
<evidence type="ECO:0000256" key="2">
    <source>
        <dbReference type="ARBA" id="ARBA00022676"/>
    </source>
</evidence>
<keyword evidence="1 4" id="KW-0728">SH3 domain</keyword>
<gene>
    <name evidence="6" type="ORF">PACLA_8A054630</name>
</gene>
<dbReference type="InterPro" id="IPR036028">
    <property type="entry name" value="SH3-like_dom_sf"/>
</dbReference>
<evidence type="ECO:0000313" key="6">
    <source>
        <dbReference type="EMBL" id="CAB3977521.1"/>
    </source>
</evidence>
<evidence type="ECO:0000256" key="5">
    <source>
        <dbReference type="PROSITE-ProRule" id="PRU00992"/>
    </source>
</evidence>
<keyword evidence="3 5" id="KW-0808">Transferase</keyword>
<name>A0A7D9H7L5_PARCT</name>
<dbReference type="PANTHER" id="PTHR13132:SF29">
    <property type="entry name" value="ALPHA-(1,6)-FUCOSYLTRANSFERASE"/>
    <property type="match status" value="1"/>
</dbReference>
<accession>A0A7D9H7L5</accession>
<dbReference type="OrthoDB" id="2014825at2759"/>
<dbReference type="EMBL" id="CACRXK020000052">
    <property type="protein sequence ID" value="CAB3977521.1"/>
    <property type="molecule type" value="Genomic_DNA"/>
</dbReference>
<dbReference type="Gene3D" id="3.40.50.11350">
    <property type="match status" value="1"/>
</dbReference>
<dbReference type="InterPro" id="IPR001452">
    <property type="entry name" value="SH3_domain"/>
</dbReference>
<evidence type="ECO:0000256" key="1">
    <source>
        <dbReference type="ARBA" id="ARBA00022443"/>
    </source>
</evidence>
<dbReference type="CDD" id="cd11792">
    <property type="entry name" value="SH3_Fut8"/>
    <property type="match status" value="1"/>
</dbReference>
<comment type="similarity">
    <text evidence="5">Belongs to the glycosyltransferase 23 family.</text>
</comment>
<dbReference type="InterPro" id="IPR045573">
    <property type="entry name" value="Fut8_N_cat"/>
</dbReference>
<sequence length="603" mass="69854">MAFRKWKKILALFIIGWIAVLAYAAWTDFVSRGTETNQLQRAKRVLNKSQLFIDKLQTEIKLLRHQVSSLQKKCKKKCPLVKSVTELNDALTEPMNHERSESRTMKFFNRRTESRDKSNRAKNTSMHEYELEAPSLKVEIIRRRASKELREMWYYLSAEVTKINKLLGNSLKARLTTMLDNFAEIHRALSNNLDKINNHEALSTWRKQEQAKLSKLIQNRLRRLQNPQDCDSARKLICDLNKGCGYGCQVHHLLYCFITAYGTKRTLIINSYGWRYSDKGWDGVFLPASNTCTVAKGPTTVWSTDSDRSKNVQLPIVDALFPQPKHLPLAVPEDLVERIQSFHGFPFVWWIGQFSKYLFQYQPEMKKEMDEKKTKLGFKTPIVGVHVRRTDKINVEAAYHSIEEYMYWVDLYYKKLSLTQKVHQKSVYLASDDVTVLSEAKKKYPGYNFVSDNDISKVAGAVQQRYSDESLHGIIFDIQMLSECDYIVCTFSSQVCRVAYEIMQANSPTDASEKIQSLDDVYYFGGQSVNDVQAVYSYKAKTYGEIDMKPGDRLKIAGNHWDGYSKATSRANRKTGMFPSYLVEKYVHVVDFPDYSDFDKELE</sequence>
<dbReference type="Proteomes" id="UP001152795">
    <property type="component" value="Unassembled WGS sequence"/>
</dbReference>
<organism evidence="6 7">
    <name type="scientific">Paramuricea clavata</name>
    <name type="common">Red gorgonian</name>
    <name type="synonym">Violescent sea-whip</name>
    <dbReference type="NCBI Taxonomy" id="317549"/>
    <lineage>
        <taxon>Eukaryota</taxon>
        <taxon>Metazoa</taxon>
        <taxon>Cnidaria</taxon>
        <taxon>Anthozoa</taxon>
        <taxon>Octocorallia</taxon>
        <taxon>Malacalcyonacea</taxon>
        <taxon>Plexauridae</taxon>
        <taxon>Paramuricea</taxon>
    </lineage>
</organism>
<evidence type="ECO:0000256" key="4">
    <source>
        <dbReference type="PROSITE-ProRule" id="PRU00192"/>
    </source>
</evidence>
<feature type="region of interest" description="Important for donor substrate binding" evidence="5">
    <location>
        <begin position="388"/>
        <end position="389"/>
    </location>
</feature>